<proteinExistence type="predicted"/>
<protein>
    <recommendedName>
        <fullName evidence="2">RING-type domain-containing protein</fullName>
    </recommendedName>
</protein>
<dbReference type="Gene3D" id="3.30.40.10">
    <property type="entry name" value="Zinc/RING finger domain, C3HC4 (zinc finger)"/>
    <property type="match status" value="1"/>
</dbReference>
<keyword evidence="1" id="KW-0862">Zinc</keyword>
<feature type="domain" description="RING-type" evidence="2">
    <location>
        <begin position="214"/>
        <end position="264"/>
    </location>
</feature>
<dbReference type="OrthoDB" id="3824970at2759"/>
<dbReference type="InterPro" id="IPR001841">
    <property type="entry name" value="Znf_RING"/>
</dbReference>
<dbReference type="SUPFAM" id="SSF57850">
    <property type="entry name" value="RING/U-box"/>
    <property type="match status" value="1"/>
</dbReference>
<keyword evidence="1" id="KW-0863">Zinc-finger</keyword>
<gene>
    <name evidence="3" type="ORF">M409DRAFT_21129</name>
</gene>
<dbReference type="Proteomes" id="UP000799537">
    <property type="component" value="Unassembled WGS sequence"/>
</dbReference>
<dbReference type="GeneID" id="54558985"/>
<dbReference type="InterPro" id="IPR013083">
    <property type="entry name" value="Znf_RING/FYVE/PHD"/>
</dbReference>
<dbReference type="GO" id="GO:0008270">
    <property type="term" value="F:zinc ion binding"/>
    <property type="evidence" value="ECO:0007669"/>
    <property type="project" value="UniProtKB-KW"/>
</dbReference>
<evidence type="ECO:0000313" key="4">
    <source>
        <dbReference type="Proteomes" id="UP000799537"/>
    </source>
</evidence>
<evidence type="ECO:0000256" key="1">
    <source>
        <dbReference type="PROSITE-ProRule" id="PRU00175"/>
    </source>
</evidence>
<sequence length="490" mass="56314">MARIDRQAERYQPLPLAPDDDIEETYPWLGGYESLCIARYLSTRVLHKLSLLDGLSGTTDLASRINKLIHYVGASIIRMVTYSTDEDGIGIRVCLQTSLRRQGGKIKDLEPATFDFTMEQWKQMSAGPDDQLPAWQSDIDSLLFRKLDRHVRHVEFMLGLYGYDNNETDRSSGWKTPRQVSVKDGIPLIAKTLTKRELAEHNRALLPDDQIEQCPICFGSYQDASELNSTVMLPCSSKHCICYECFHNVCEVNGLSDTLCPYCRKQVAPPGLAPRLGPNFMDIDAPFTYDARYTEFENRERSFAAIDRVPPWKREAWIVVDKDVFVESWNQVVPHGFEDDNTPARCIYTKAPETWHFFKSFLDSIRGLDGIIWEVGDLYNVLRDHVLEAFADQYLANGMGAYLRPEDLERLLAGEDEVLSGGYADYIQRTLHRVIQLPIHRACYDHREHITETNPMGMHSHGDLVFWCPKDGAIDLMPLRERWRLRQLNM</sequence>
<keyword evidence="4" id="KW-1185">Reference proteome</keyword>
<evidence type="ECO:0000313" key="3">
    <source>
        <dbReference type="EMBL" id="KAF2168377.1"/>
    </source>
</evidence>
<keyword evidence="1" id="KW-0479">Metal-binding</keyword>
<evidence type="ECO:0000259" key="2">
    <source>
        <dbReference type="PROSITE" id="PS50089"/>
    </source>
</evidence>
<accession>A0A6A6CMB1</accession>
<dbReference type="AlphaFoldDB" id="A0A6A6CMB1"/>
<dbReference type="PROSITE" id="PS50089">
    <property type="entry name" value="ZF_RING_2"/>
    <property type="match status" value="1"/>
</dbReference>
<dbReference type="EMBL" id="ML993590">
    <property type="protein sequence ID" value="KAF2168377.1"/>
    <property type="molecule type" value="Genomic_DNA"/>
</dbReference>
<organism evidence="3 4">
    <name type="scientific">Zasmidium cellare ATCC 36951</name>
    <dbReference type="NCBI Taxonomy" id="1080233"/>
    <lineage>
        <taxon>Eukaryota</taxon>
        <taxon>Fungi</taxon>
        <taxon>Dikarya</taxon>
        <taxon>Ascomycota</taxon>
        <taxon>Pezizomycotina</taxon>
        <taxon>Dothideomycetes</taxon>
        <taxon>Dothideomycetidae</taxon>
        <taxon>Mycosphaerellales</taxon>
        <taxon>Mycosphaerellaceae</taxon>
        <taxon>Zasmidium</taxon>
    </lineage>
</organism>
<dbReference type="RefSeq" id="XP_033669266.1">
    <property type="nucleotide sequence ID" value="XM_033805713.1"/>
</dbReference>
<reference evidence="3" key="1">
    <citation type="journal article" date="2020" name="Stud. Mycol.">
        <title>101 Dothideomycetes genomes: a test case for predicting lifestyles and emergence of pathogens.</title>
        <authorList>
            <person name="Haridas S."/>
            <person name="Albert R."/>
            <person name="Binder M."/>
            <person name="Bloem J."/>
            <person name="Labutti K."/>
            <person name="Salamov A."/>
            <person name="Andreopoulos B."/>
            <person name="Baker S."/>
            <person name="Barry K."/>
            <person name="Bills G."/>
            <person name="Bluhm B."/>
            <person name="Cannon C."/>
            <person name="Castanera R."/>
            <person name="Culley D."/>
            <person name="Daum C."/>
            <person name="Ezra D."/>
            <person name="Gonzalez J."/>
            <person name="Henrissat B."/>
            <person name="Kuo A."/>
            <person name="Liang C."/>
            <person name="Lipzen A."/>
            <person name="Lutzoni F."/>
            <person name="Magnuson J."/>
            <person name="Mondo S."/>
            <person name="Nolan M."/>
            <person name="Ohm R."/>
            <person name="Pangilinan J."/>
            <person name="Park H.-J."/>
            <person name="Ramirez L."/>
            <person name="Alfaro M."/>
            <person name="Sun H."/>
            <person name="Tritt A."/>
            <person name="Yoshinaga Y."/>
            <person name="Zwiers L.-H."/>
            <person name="Turgeon B."/>
            <person name="Goodwin S."/>
            <person name="Spatafora J."/>
            <person name="Crous P."/>
            <person name="Grigoriev I."/>
        </authorList>
    </citation>
    <scope>NUCLEOTIDE SEQUENCE</scope>
    <source>
        <strain evidence="3">ATCC 36951</strain>
    </source>
</reference>
<name>A0A6A6CMB1_ZASCE</name>